<evidence type="ECO:0000313" key="2">
    <source>
        <dbReference type="Proteomes" id="UP000008952"/>
    </source>
</evidence>
<reference evidence="1 2" key="1">
    <citation type="submission" date="2012-03" db="EMBL/GenBank/DDBJ databases">
        <title>The Genome Sequence of Bartonella tamiae Th239.</title>
        <authorList>
            <consortium name="The Broad Institute Genome Sequencing Platform"/>
            <consortium name="The Broad Institute Genome Sequencing Center for Infectious Disease"/>
            <person name="Feldgarden M."/>
            <person name="Kirby J."/>
            <person name="Kosoy M."/>
            <person name="Birtles R."/>
            <person name="Probert W.S."/>
            <person name="Chiaraviglio L."/>
            <person name="Young S.K."/>
            <person name="Zeng Q."/>
            <person name="Gargeya S."/>
            <person name="Fitzgerald M."/>
            <person name="Haas B."/>
            <person name="Abouelleil A."/>
            <person name="Alvarado L."/>
            <person name="Arachchi H.M."/>
            <person name="Berlin A."/>
            <person name="Chapman S.B."/>
            <person name="Gearin G."/>
            <person name="Goldberg J."/>
            <person name="Griggs A."/>
            <person name="Gujja S."/>
            <person name="Hansen M."/>
            <person name="Heiman D."/>
            <person name="Howarth C."/>
            <person name="Larimer J."/>
            <person name="Lui A."/>
            <person name="MacDonald P.J.P."/>
            <person name="McCowen C."/>
            <person name="Montmayeur A."/>
            <person name="Murphy C."/>
            <person name="Neiman D."/>
            <person name="Pearson M."/>
            <person name="Priest M."/>
            <person name="Roberts A."/>
            <person name="Saif S."/>
            <person name="Shea T."/>
            <person name="Sisk P."/>
            <person name="Stolte C."/>
            <person name="Sykes S."/>
            <person name="Wortman J."/>
            <person name="Nusbaum C."/>
            <person name="Birren B."/>
        </authorList>
    </citation>
    <scope>NUCLEOTIDE SEQUENCE [LARGE SCALE GENOMIC DNA]</scope>
    <source>
        <strain evidence="1 2">Th239</strain>
    </source>
</reference>
<protein>
    <submittedName>
        <fullName evidence="1">Uncharacterized protein</fullName>
    </submittedName>
</protein>
<dbReference type="PATRIC" id="fig|1094558.3.peg.2089"/>
<evidence type="ECO:0000313" key="1">
    <source>
        <dbReference type="EMBL" id="EJF89397.1"/>
    </source>
</evidence>
<comment type="caution">
    <text evidence="1">The sequence shown here is derived from an EMBL/GenBank/DDBJ whole genome shotgun (WGS) entry which is preliminary data.</text>
</comment>
<dbReference type="Proteomes" id="UP000008952">
    <property type="component" value="Unassembled WGS sequence"/>
</dbReference>
<sequence length="47" mass="5195">MAMEHTLFEKHGAVFTMSILQLGCFPVGYSGEDDQGLEKGKGYNMII</sequence>
<dbReference type="AlphaFoldDB" id="J1JWP3"/>
<keyword evidence="2" id="KW-1185">Reference proteome</keyword>
<dbReference type="EMBL" id="AIMB01000008">
    <property type="protein sequence ID" value="EJF89397.1"/>
    <property type="molecule type" value="Genomic_DNA"/>
</dbReference>
<dbReference type="RefSeq" id="WP_008040700.1">
    <property type="nucleotide sequence ID" value="NZ_JH725147.1"/>
</dbReference>
<gene>
    <name evidence="1" type="ORF">ME5_01948</name>
</gene>
<dbReference type="HOGENOM" id="CLU_3165061_0_0_5"/>
<name>J1JWP3_9HYPH</name>
<organism evidence="1 2">
    <name type="scientific">Bartonella tamiae Th239</name>
    <dbReference type="NCBI Taxonomy" id="1094558"/>
    <lineage>
        <taxon>Bacteria</taxon>
        <taxon>Pseudomonadati</taxon>
        <taxon>Pseudomonadota</taxon>
        <taxon>Alphaproteobacteria</taxon>
        <taxon>Hyphomicrobiales</taxon>
        <taxon>Bartonellaceae</taxon>
        <taxon>Bartonella</taxon>
    </lineage>
</organism>
<dbReference type="STRING" id="1094558.ME5_01948"/>
<proteinExistence type="predicted"/>
<accession>J1JWP3</accession>